<dbReference type="InterPro" id="IPR000792">
    <property type="entry name" value="Tscrpt_reg_LuxR_C"/>
</dbReference>
<reference evidence="4" key="1">
    <citation type="journal article" date="2019" name="Int. J. Syst. Evol. Microbiol.">
        <title>The Global Catalogue of Microorganisms (GCM) 10K type strain sequencing project: providing services to taxonomists for standard genome sequencing and annotation.</title>
        <authorList>
            <consortium name="The Broad Institute Genomics Platform"/>
            <consortium name="The Broad Institute Genome Sequencing Center for Infectious Disease"/>
            <person name="Wu L."/>
            <person name="Ma J."/>
        </authorList>
    </citation>
    <scope>NUCLEOTIDE SEQUENCE [LARGE SCALE GENOMIC DNA]</scope>
    <source>
        <strain evidence="4">JCM 17551</strain>
    </source>
</reference>
<evidence type="ECO:0000256" key="1">
    <source>
        <dbReference type="ARBA" id="ARBA00023125"/>
    </source>
</evidence>
<name>A0ABP7MGP9_9GAMM</name>
<dbReference type="PRINTS" id="PR00038">
    <property type="entry name" value="HTHLUXR"/>
</dbReference>
<evidence type="ECO:0000259" key="2">
    <source>
        <dbReference type="PROSITE" id="PS50043"/>
    </source>
</evidence>
<evidence type="ECO:0000313" key="3">
    <source>
        <dbReference type="EMBL" id="GAA3922455.1"/>
    </source>
</evidence>
<dbReference type="CDD" id="cd06170">
    <property type="entry name" value="LuxR_C_like"/>
    <property type="match status" value="1"/>
</dbReference>
<dbReference type="PROSITE" id="PS50043">
    <property type="entry name" value="HTH_LUXR_2"/>
    <property type="match status" value="1"/>
</dbReference>
<dbReference type="Pfam" id="PF00196">
    <property type="entry name" value="GerE"/>
    <property type="match status" value="1"/>
</dbReference>
<dbReference type="Gene3D" id="3.40.50.2300">
    <property type="match status" value="1"/>
</dbReference>
<dbReference type="PANTHER" id="PTHR43214:SF38">
    <property type="entry name" value="NITRATE_NITRITE RESPONSE REGULATOR PROTEIN NARL"/>
    <property type="match status" value="1"/>
</dbReference>
<dbReference type="InterPro" id="IPR039420">
    <property type="entry name" value="WalR-like"/>
</dbReference>
<dbReference type="EMBL" id="BAABBN010000004">
    <property type="protein sequence ID" value="GAA3922455.1"/>
    <property type="molecule type" value="Genomic_DNA"/>
</dbReference>
<keyword evidence="4" id="KW-1185">Reference proteome</keyword>
<accession>A0ABP7MGP9</accession>
<dbReference type="SMART" id="SM00421">
    <property type="entry name" value="HTH_LUXR"/>
    <property type="match status" value="1"/>
</dbReference>
<dbReference type="PANTHER" id="PTHR43214">
    <property type="entry name" value="TWO-COMPONENT RESPONSE REGULATOR"/>
    <property type="match status" value="1"/>
</dbReference>
<proteinExistence type="predicted"/>
<evidence type="ECO:0000313" key="4">
    <source>
        <dbReference type="Proteomes" id="UP001501565"/>
    </source>
</evidence>
<comment type="caution">
    <text evidence="3">The sequence shown here is derived from an EMBL/GenBank/DDBJ whole genome shotgun (WGS) entry which is preliminary data.</text>
</comment>
<dbReference type="InterPro" id="IPR016032">
    <property type="entry name" value="Sig_transdc_resp-reg_C-effctor"/>
</dbReference>
<feature type="domain" description="HTH luxR-type" evidence="2">
    <location>
        <begin position="143"/>
        <end position="208"/>
    </location>
</feature>
<sequence>MSSTPSPPINILAIVHPENEQRLKQALRQEFNLHTANSVDEASFVLAQQIPSIVLVEQSLTCDIVRTEISKYQHTPILLTPVPSFAEGITALQQGFKGYGNLYSHRDRLIAAIKLVMTGETWLGVAITEGIKQYTNNKKTSDNAHLLKSLTEREYGVTTEVITGSSNRVIGEKLNISERTVKAHLSAIYEKLGVRNRTELIINYQNDF</sequence>
<dbReference type="RefSeq" id="WP_344797685.1">
    <property type="nucleotide sequence ID" value="NZ_BAABBN010000004.1"/>
</dbReference>
<organism evidence="3 4">
    <name type="scientific">Litoribacillus peritrichatus</name>
    <dbReference type="NCBI Taxonomy" id="718191"/>
    <lineage>
        <taxon>Bacteria</taxon>
        <taxon>Pseudomonadati</taxon>
        <taxon>Pseudomonadota</taxon>
        <taxon>Gammaproteobacteria</taxon>
        <taxon>Oceanospirillales</taxon>
        <taxon>Oceanospirillaceae</taxon>
        <taxon>Litoribacillus</taxon>
    </lineage>
</organism>
<protein>
    <recommendedName>
        <fullName evidence="2">HTH luxR-type domain-containing protein</fullName>
    </recommendedName>
</protein>
<dbReference type="SUPFAM" id="SSF46894">
    <property type="entry name" value="C-terminal effector domain of the bipartite response regulators"/>
    <property type="match status" value="1"/>
</dbReference>
<keyword evidence="1" id="KW-0238">DNA-binding</keyword>
<gene>
    <name evidence="3" type="ORF">GCM10022277_18060</name>
</gene>
<dbReference type="Proteomes" id="UP001501565">
    <property type="component" value="Unassembled WGS sequence"/>
</dbReference>
<dbReference type="PROSITE" id="PS00622">
    <property type="entry name" value="HTH_LUXR_1"/>
    <property type="match status" value="1"/>
</dbReference>